<reference evidence="1" key="1">
    <citation type="journal article" date="2017" name="Gigascience">
        <title>The genome draft of coconut (Cocos nucifera).</title>
        <authorList>
            <person name="Xiao Y."/>
            <person name="Xu P."/>
            <person name="Fan H."/>
            <person name="Baudouin L."/>
            <person name="Xia W."/>
            <person name="Bocs S."/>
            <person name="Xu J."/>
            <person name="Li Q."/>
            <person name="Guo A."/>
            <person name="Zhou L."/>
            <person name="Li J."/>
            <person name="Wu Y."/>
            <person name="Ma Z."/>
            <person name="Armero A."/>
            <person name="Issali A.E."/>
            <person name="Liu N."/>
            <person name="Peng M."/>
            <person name="Yang Y."/>
        </authorList>
    </citation>
    <scope>NUCLEOTIDE SEQUENCE</scope>
    <source>
        <tissue evidence="1">Spear leaf of Hainan Tall coconut</tissue>
    </source>
</reference>
<reference evidence="1" key="2">
    <citation type="submission" date="2019-07" db="EMBL/GenBank/DDBJ databases">
        <authorList>
            <person name="Yang Y."/>
            <person name="Bocs S."/>
            <person name="Baudouin L."/>
        </authorList>
    </citation>
    <scope>NUCLEOTIDE SEQUENCE</scope>
    <source>
        <tissue evidence="1">Spear leaf of Hainan Tall coconut</tissue>
    </source>
</reference>
<accession>A0A8K0HUY4</accession>
<evidence type="ECO:0000313" key="2">
    <source>
        <dbReference type="Proteomes" id="UP000797356"/>
    </source>
</evidence>
<dbReference type="AlphaFoldDB" id="A0A8K0HUY4"/>
<keyword evidence="2" id="KW-1185">Reference proteome</keyword>
<gene>
    <name evidence="1" type="ORF">COCNU_01G010710</name>
</gene>
<name>A0A8K0HUY4_COCNU</name>
<dbReference type="Proteomes" id="UP000797356">
    <property type="component" value="Chromosome 1"/>
</dbReference>
<organism evidence="1 2">
    <name type="scientific">Cocos nucifera</name>
    <name type="common">Coconut palm</name>
    <dbReference type="NCBI Taxonomy" id="13894"/>
    <lineage>
        <taxon>Eukaryota</taxon>
        <taxon>Viridiplantae</taxon>
        <taxon>Streptophyta</taxon>
        <taxon>Embryophyta</taxon>
        <taxon>Tracheophyta</taxon>
        <taxon>Spermatophyta</taxon>
        <taxon>Magnoliopsida</taxon>
        <taxon>Liliopsida</taxon>
        <taxon>Arecaceae</taxon>
        <taxon>Arecoideae</taxon>
        <taxon>Cocoseae</taxon>
        <taxon>Attaleinae</taxon>
        <taxon>Cocos</taxon>
    </lineage>
</organism>
<proteinExistence type="predicted"/>
<protein>
    <submittedName>
        <fullName evidence="1">Uncharacterized protein</fullName>
    </submittedName>
</protein>
<sequence length="116" mass="12591">MLVGNICIGTVKVLKQAEITGLRSTQKTEHTSAHESENFQINTDTFFGKNKPSFSSSMAFNGDARALDLHGCRTKVFSKVILNGLNPPSSLDLHGCRTKVFSKVILNGLNPPSSQN</sequence>
<dbReference type="EMBL" id="CM017872">
    <property type="protein sequence ID" value="KAG1327137.1"/>
    <property type="molecule type" value="Genomic_DNA"/>
</dbReference>
<evidence type="ECO:0000313" key="1">
    <source>
        <dbReference type="EMBL" id="KAG1327137.1"/>
    </source>
</evidence>
<comment type="caution">
    <text evidence="1">The sequence shown here is derived from an EMBL/GenBank/DDBJ whole genome shotgun (WGS) entry which is preliminary data.</text>
</comment>